<dbReference type="GO" id="GO:0005829">
    <property type="term" value="C:cytosol"/>
    <property type="evidence" value="ECO:0007669"/>
    <property type="project" value="TreeGrafter"/>
</dbReference>
<evidence type="ECO:0000256" key="1">
    <source>
        <dbReference type="ARBA" id="ARBA00022676"/>
    </source>
</evidence>
<name>U2IX58_9SPHI</name>
<evidence type="ECO:0008006" key="5">
    <source>
        <dbReference type="Google" id="ProtNLM"/>
    </source>
</evidence>
<keyword evidence="1" id="KW-0328">Glycosyltransferase</keyword>
<reference evidence="3 4" key="1">
    <citation type="journal article" date="2013" name="Genome Announc.">
        <title>The Draft Genome Sequence of Sphingomonas paucimobilis Strain HER1398 (Proteobacteria), Host to the Giant PAU Phage, Indicates That It Is a Member of the Genus Sphingobacterium (Bacteroidetes).</title>
        <authorList>
            <person name="White R.A.III."/>
            <person name="Suttle C.A."/>
        </authorList>
    </citation>
    <scope>NUCLEOTIDE SEQUENCE [LARGE SCALE GENOMIC DNA]</scope>
    <source>
        <strain evidence="3 4">HER1398</strain>
    </source>
</reference>
<dbReference type="CDD" id="cd03789">
    <property type="entry name" value="GT9_LPS_heptosyltransferase"/>
    <property type="match status" value="1"/>
</dbReference>
<dbReference type="Pfam" id="PF01075">
    <property type="entry name" value="Glyco_transf_9"/>
    <property type="match status" value="1"/>
</dbReference>
<dbReference type="InterPro" id="IPR051199">
    <property type="entry name" value="LPS_LOS_Heptosyltrfase"/>
</dbReference>
<organism evidence="3 4">
    <name type="scientific">Sphingobacterium paucimobilis HER1398</name>
    <dbReference type="NCBI Taxonomy" id="1346330"/>
    <lineage>
        <taxon>Bacteria</taxon>
        <taxon>Pseudomonadati</taxon>
        <taxon>Bacteroidota</taxon>
        <taxon>Sphingobacteriia</taxon>
        <taxon>Sphingobacteriales</taxon>
        <taxon>Sphingobacteriaceae</taxon>
        <taxon>Sphingobacterium</taxon>
    </lineage>
</organism>
<dbReference type="AlphaFoldDB" id="U2IX58"/>
<dbReference type="PATRIC" id="fig|1346330.5.peg.4020"/>
<dbReference type="InterPro" id="IPR002201">
    <property type="entry name" value="Glyco_trans_9"/>
</dbReference>
<dbReference type="EMBL" id="ATDL01000022">
    <property type="protein sequence ID" value="ERJ57289.1"/>
    <property type="molecule type" value="Genomic_DNA"/>
</dbReference>
<comment type="caution">
    <text evidence="3">The sequence shown here is derived from an EMBL/GenBank/DDBJ whole genome shotgun (WGS) entry which is preliminary data.</text>
</comment>
<evidence type="ECO:0000313" key="3">
    <source>
        <dbReference type="EMBL" id="ERJ57289.1"/>
    </source>
</evidence>
<proteinExistence type="predicted"/>
<dbReference type="OrthoDB" id="9797795at2"/>
<dbReference type="Proteomes" id="UP000016584">
    <property type="component" value="Unassembled WGS sequence"/>
</dbReference>
<gene>
    <name evidence="3" type="ORF">M472_00775</name>
</gene>
<keyword evidence="2" id="KW-0808">Transferase</keyword>
<dbReference type="GO" id="GO:0008713">
    <property type="term" value="F:ADP-heptose-lipopolysaccharide heptosyltransferase activity"/>
    <property type="evidence" value="ECO:0007669"/>
    <property type="project" value="TreeGrafter"/>
</dbReference>
<sequence>MEAWNACKNLLIVRLDNMGDVIMNNAALSELRDYFPESSLTLLTSSMAAPITSFLGSVDHVMLFDTPWMKLEDSDQRASLQQLIAAIKSQQFDACIIFSVYSQSSMPAALIAYLAEIPLRAGYSRENPYHLLTHWYPDPEPLFEIRHQIQRDLKLLEIIGIQPDMTRLPSLKKVGHTVPIVRNDLWADFVTAPYHLVHLEVSETKRQYPALQARELIQGLLAEGKKIVYTGQQQSPYLDSCIQGISDPNLLDLRGHTDIAQLLTLIEHATGVVCVNTSVMHIACAYERPLLALYADSNPQHTPWNQQHIQIIFDVPEQFRSKNQIITYTHFRHQMPITSPSDIPTLLYQYNSLF</sequence>
<protein>
    <recommendedName>
        <fullName evidence="5">Glycosyl transferase family 9</fullName>
    </recommendedName>
</protein>
<accession>U2IX58</accession>
<evidence type="ECO:0000313" key="4">
    <source>
        <dbReference type="Proteomes" id="UP000016584"/>
    </source>
</evidence>
<dbReference type="GO" id="GO:0009244">
    <property type="term" value="P:lipopolysaccharide core region biosynthetic process"/>
    <property type="evidence" value="ECO:0007669"/>
    <property type="project" value="TreeGrafter"/>
</dbReference>
<dbReference type="eggNOG" id="COG0859">
    <property type="taxonomic scope" value="Bacteria"/>
</dbReference>
<dbReference type="PANTHER" id="PTHR30160">
    <property type="entry name" value="TETRAACYLDISACCHARIDE 4'-KINASE-RELATED"/>
    <property type="match status" value="1"/>
</dbReference>
<dbReference type="RefSeq" id="WP_021072021.1">
    <property type="nucleotide sequence ID" value="NZ_ATDL01000022.1"/>
</dbReference>
<keyword evidence="4" id="KW-1185">Reference proteome</keyword>
<dbReference type="STRING" id="1346330.M472_00775"/>
<evidence type="ECO:0000256" key="2">
    <source>
        <dbReference type="ARBA" id="ARBA00022679"/>
    </source>
</evidence>
<dbReference type="SUPFAM" id="SSF53756">
    <property type="entry name" value="UDP-Glycosyltransferase/glycogen phosphorylase"/>
    <property type="match status" value="1"/>
</dbReference>
<dbReference type="Gene3D" id="3.40.50.2000">
    <property type="entry name" value="Glycogen Phosphorylase B"/>
    <property type="match status" value="2"/>
</dbReference>